<accession>A0A2S7X2B6</accession>
<dbReference type="AlphaFoldDB" id="A0A2S7X2B6"/>
<organism evidence="1 2">
    <name type="scientific">Aliivibrio sifiae</name>
    <dbReference type="NCBI Taxonomy" id="566293"/>
    <lineage>
        <taxon>Bacteria</taxon>
        <taxon>Pseudomonadati</taxon>
        <taxon>Pseudomonadota</taxon>
        <taxon>Gammaproteobacteria</taxon>
        <taxon>Vibrionales</taxon>
        <taxon>Vibrionaceae</taxon>
        <taxon>Aliivibrio</taxon>
    </lineage>
</organism>
<protein>
    <submittedName>
        <fullName evidence="1">Type III effector</fullName>
    </submittedName>
</protein>
<dbReference type="EMBL" id="MSCO01000002">
    <property type="protein sequence ID" value="PQJ84367.1"/>
    <property type="molecule type" value="Genomic_DNA"/>
</dbReference>
<comment type="caution">
    <text evidence="1">The sequence shown here is derived from an EMBL/GenBank/DDBJ whole genome shotgun (WGS) entry which is preliminary data.</text>
</comment>
<dbReference type="Pfam" id="PF08888">
    <property type="entry name" value="HopJ"/>
    <property type="match status" value="1"/>
</dbReference>
<dbReference type="Gene3D" id="3.20.160.10">
    <property type="entry name" value="vpa0580 domain like"/>
    <property type="match status" value="1"/>
</dbReference>
<dbReference type="OrthoDB" id="9790826at2"/>
<gene>
    <name evidence="1" type="ORF">BTO22_12550</name>
</gene>
<name>A0A2S7X2B6_9GAMM</name>
<dbReference type="InterPro" id="IPR038604">
    <property type="entry name" value="HopJ_sf"/>
</dbReference>
<proteinExistence type="predicted"/>
<evidence type="ECO:0000313" key="2">
    <source>
        <dbReference type="Proteomes" id="UP000239263"/>
    </source>
</evidence>
<dbReference type="InterPro" id="IPR014984">
    <property type="entry name" value="HopJ"/>
</dbReference>
<sequence length="114" mass="12980">MSLHTFIERLNIQPELVEFADTMSVIEANYDFTPTEFSNGNTVNEAGQNSGSCKIFAFAQLNQLTVEQTLTCFGQYYREDVLQNPTNDDHQNIRNFMVTGWSGVQFKSEALRSK</sequence>
<dbReference type="Proteomes" id="UP000239263">
    <property type="component" value="Unassembled WGS sequence"/>
</dbReference>
<dbReference type="RefSeq" id="WP_105055837.1">
    <property type="nucleotide sequence ID" value="NZ_CAWNRT010000002.1"/>
</dbReference>
<evidence type="ECO:0000313" key="1">
    <source>
        <dbReference type="EMBL" id="PQJ84367.1"/>
    </source>
</evidence>
<reference evidence="1 2" key="1">
    <citation type="submission" date="2016-12" db="EMBL/GenBank/DDBJ databases">
        <title>Diversity of luminous bacteria.</title>
        <authorList>
            <person name="Yoshizawa S."/>
            <person name="Kogure K."/>
        </authorList>
    </citation>
    <scope>NUCLEOTIDE SEQUENCE [LARGE SCALE GENOMIC DNA]</scope>
    <source>
        <strain evidence="1 2">ATCC 33715</strain>
    </source>
</reference>